<proteinExistence type="predicted"/>
<reference evidence="1" key="1">
    <citation type="submission" date="2019-12" db="EMBL/GenBank/DDBJ databases">
        <title>Genome sequencing and annotation of Brassica cretica.</title>
        <authorList>
            <person name="Studholme D.J."/>
            <person name="Sarris P.F."/>
        </authorList>
    </citation>
    <scope>NUCLEOTIDE SEQUENCE</scope>
    <source>
        <strain evidence="1">PFS-102/07</strain>
        <tissue evidence="1">Leaf</tissue>
    </source>
</reference>
<dbReference type="EMBL" id="QGKY02000089">
    <property type="protein sequence ID" value="KAF2615894.1"/>
    <property type="molecule type" value="Genomic_DNA"/>
</dbReference>
<comment type="caution">
    <text evidence="1">The sequence shown here is derived from an EMBL/GenBank/DDBJ whole genome shotgun (WGS) entry which is preliminary data.</text>
</comment>
<organism evidence="1">
    <name type="scientific">Brassica cretica</name>
    <name type="common">Mustard</name>
    <dbReference type="NCBI Taxonomy" id="69181"/>
    <lineage>
        <taxon>Eukaryota</taxon>
        <taxon>Viridiplantae</taxon>
        <taxon>Streptophyta</taxon>
        <taxon>Embryophyta</taxon>
        <taxon>Tracheophyta</taxon>
        <taxon>Spermatophyta</taxon>
        <taxon>Magnoliopsida</taxon>
        <taxon>eudicotyledons</taxon>
        <taxon>Gunneridae</taxon>
        <taxon>Pentapetalae</taxon>
        <taxon>rosids</taxon>
        <taxon>malvids</taxon>
        <taxon>Brassicales</taxon>
        <taxon>Brassicaceae</taxon>
        <taxon>Brassiceae</taxon>
        <taxon>Brassica</taxon>
    </lineage>
</organism>
<gene>
    <name evidence="1" type="ORF">F2Q70_00008204</name>
</gene>
<evidence type="ECO:0000313" key="1">
    <source>
        <dbReference type="EMBL" id="KAF2615894.1"/>
    </source>
</evidence>
<name>A0A8S9M706_BRACR</name>
<dbReference type="AlphaFoldDB" id="A0A8S9M706"/>
<protein>
    <submittedName>
        <fullName evidence="1">Uncharacterized protein</fullName>
    </submittedName>
</protein>
<accession>A0A8S9M706</accession>
<sequence>MFDKLRDRMEKEAYRIVEETLNTFTKEDGVFITQVDLFGWAKCLDEDGKHQNAYEINEWIKKKKMTLSPSELATFVADGVKAA</sequence>